<dbReference type="EMBL" id="JAPXFL010000009">
    <property type="protein sequence ID" value="KAK9501979.1"/>
    <property type="molecule type" value="Genomic_DNA"/>
</dbReference>
<dbReference type="GO" id="GO:0030968">
    <property type="term" value="P:endoplasmic reticulum unfolded protein response"/>
    <property type="evidence" value="ECO:0007669"/>
    <property type="project" value="TreeGrafter"/>
</dbReference>
<dbReference type="PANTHER" id="PTHR13098:SF3">
    <property type="entry name" value="WOLFRAMIN"/>
    <property type="match status" value="1"/>
</dbReference>
<keyword evidence="2" id="KW-1133">Transmembrane helix</keyword>
<organism evidence="6 7">
    <name type="scientific">Rhynocoris fuscipes</name>
    <dbReference type="NCBI Taxonomy" id="488301"/>
    <lineage>
        <taxon>Eukaryota</taxon>
        <taxon>Metazoa</taxon>
        <taxon>Ecdysozoa</taxon>
        <taxon>Arthropoda</taxon>
        <taxon>Hexapoda</taxon>
        <taxon>Insecta</taxon>
        <taxon>Pterygota</taxon>
        <taxon>Neoptera</taxon>
        <taxon>Paraneoptera</taxon>
        <taxon>Hemiptera</taxon>
        <taxon>Heteroptera</taxon>
        <taxon>Panheteroptera</taxon>
        <taxon>Cimicomorpha</taxon>
        <taxon>Reduviidae</taxon>
        <taxon>Harpactorinae</taxon>
        <taxon>Harpactorini</taxon>
        <taxon>Rhynocoris</taxon>
    </lineage>
</organism>
<feature type="transmembrane region" description="Helical" evidence="2">
    <location>
        <begin position="320"/>
        <end position="339"/>
    </location>
</feature>
<dbReference type="PANTHER" id="PTHR13098">
    <property type="entry name" value="WOLFRAMIN"/>
    <property type="match status" value="1"/>
</dbReference>
<feature type="domain" description="Wolframin OB-fold" evidence="3">
    <location>
        <begin position="595"/>
        <end position="714"/>
    </location>
</feature>
<feature type="region of interest" description="Disordered" evidence="1">
    <location>
        <begin position="53"/>
        <end position="72"/>
    </location>
</feature>
<dbReference type="AlphaFoldDB" id="A0AAW1CTN5"/>
<feature type="transmembrane region" description="Helical" evidence="2">
    <location>
        <begin position="175"/>
        <end position="193"/>
    </location>
</feature>
<keyword evidence="2" id="KW-0812">Transmembrane</keyword>
<feature type="transmembrane region" description="Helical" evidence="2">
    <location>
        <begin position="233"/>
        <end position="254"/>
    </location>
</feature>
<dbReference type="InterPro" id="IPR045461">
    <property type="entry name" value="Wolframin_OB_fold"/>
</dbReference>
<evidence type="ECO:0000313" key="7">
    <source>
        <dbReference type="Proteomes" id="UP001461498"/>
    </source>
</evidence>
<accession>A0AAW1CTN5</accession>
<proteinExistence type="predicted"/>
<evidence type="ECO:0000313" key="6">
    <source>
        <dbReference type="EMBL" id="KAK9501979.1"/>
    </source>
</evidence>
<feature type="domain" description="Wolframin cysteine-rich" evidence="5">
    <location>
        <begin position="498"/>
        <end position="594"/>
    </location>
</feature>
<feature type="transmembrane region" description="Helical" evidence="2">
    <location>
        <begin position="284"/>
        <end position="300"/>
    </location>
</feature>
<dbReference type="GO" id="GO:0055074">
    <property type="term" value="P:calcium ion homeostasis"/>
    <property type="evidence" value="ECO:0007669"/>
    <property type="project" value="TreeGrafter"/>
</dbReference>
<dbReference type="Proteomes" id="UP001461498">
    <property type="component" value="Unassembled WGS sequence"/>
</dbReference>
<dbReference type="PRINTS" id="PR02060">
    <property type="entry name" value="WOLFFAMILY"/>
</dbReference>
<keyword evidence="7" id="KW-1185">Reference proteome</keyword>
<dbReference type="Pfam" id="PF19914">
    <property type="entry name" value="WEF-hand"/>
    <property type="match status" value="1"/>
</dbReference>
<protein>
    <recommendedName>
        <fullName evidence="8">Wolframin</fullName>
    </recommendedName>
</protein>
<sequence length="714" mass="80010">MSLEEKVSRHAARELFASLSQGENFITSDQLLNEIARTQQSCSRLDEVNNSVQGAAGGGDSASSSDDDLSISSNSEKLTEDVLVSAASYYSRGELPVVHRALMLSTCRDNRRGVHRNGGLLSPVFGYYSCIVKSLGERPISSLLPLDTKCLQTLFLLFIYSLFGFDGLIDALPTFLYYSSLLLMIVTTCKVLVKKWEFNHFKEWSNLLVAWGGPGVNPENAQWNNCYNNIHPCFLFLFSLIFNLLLTPFVPIFNIPYSEIVIVSTIFAFITLYNFAWSNGKLDFLVLLSFGISLLASYPWEMDTVVSKGWRFLDVHVPMFISHLVGNGIEFCLNFRLIFYLIKPVLLIKMAARDRWRGFYYTLIPHLISLSWWQMAVIASNGATSFGLIRACLAVVGILLLVPLMGVAMMLLPLAAFLRLFLNTESVIPVSASFIGAAVSLIVVIYLNIRSKFTGRKATVIQILLALISSAILISSHLSMNRSDSRFGEGTTSLSYSQVKSFCSFGNHGQDLSVSVIDDDRCATLGGIYVHWEGRVQSARISRIHNPISSIIHMLPIEIQRVALCMFGTQFDDCEGKEDCRLPVHLSNKCHIKNWNRYEYEIIIQLSSGDWGNSEDTKIILKADNQFTNFTRHLYNDDKIWFSGRLVIDPNQSNTLSYVKQKFYVHLDQAGCLVCRTSALQPVFTGTAAYGISDLTVSGKNLLNFLFNPVVRFK</sequence>
<feature type="transmembrane region" description="Helical" evidence="2">
    <location>
        <begin position="388"/>
        <end position="415"/>
    </location>
</feature>
<feature type="transmembrane region" description="Helical" evidence="2">
    <location>
        <begin position="459"/>
        <end position="478"/>
    </location>
</feature>
<dbReference type="InterPro" id="IPR045400">
    <property type="entry name" value="Wolframin_Cys-rich"/>
</dbReference>
<evidence type="ECO:0000256" key="1">
    <source>
        <dbReference type="SAM" id="MobiDB-lite"/>
    </source>
</evidence>
<name>A0AAW1CTN5_9HEMI</name>
<reference evidence="6 7" key="1">
    <citation type="submission" date="2022-12" db="EMBL/GenBank/DDBJ databases">
        <title>Chromosome-level genome assembly of true bugs.</title>
        <authorList>
            <person name="Ma L."/>
            <person name="Li H."/>
        </authorList>
    </citation>
    <scope>NUCLEOTIDE SEQUENCE [LARGE SCALE GENOMIC DNA]</scope>
    <source>
        <strain evidence="6">Lab_2022b</strain>
    </source>
</reference>
<comment type="caution">
    <text evidence="6">The sequence shown here is derived from an EMBL/GenBank/DDBJ whole genome shotgun (WGS) entry which is preliminary data.</text>
</comment>
<feature type="transmembrane region" description="Helical" evidence="2">
    <location>
        <begin position="359"/>
        <end position="376"/>
    </location>
</feature>
<feature type="domain" description="Wolframin EF-hand" evidence="4">
    <location>
        <begin position="9"/>
        <end position="91"/>
    </location>
</feature>
<dbReference type="GO" id="GO:0005789">
    <property type="term" value="C:endoplasmic reticulum membrane"/>
    <property type="evidence" value="ECO:0007669"/>
    <property type="project" value="TreeGrafter"/>
</dbReference>
<evidence type="ECO:0000256" key="2">
    <source>
        <dbReference type="SAM" id="Phobius"/>
    </source>
</evidence>
<feature type="transmembrane region" description="Helical" evidence="2">
    <location>
        <begin position="260"/>
        <end position="277"/>
    </location>
</feature>
<evidence type="ECO:0000259" key="5">
    <source>
        <dbReference type="Pfam" id="PF20053"/>
    </source>
</evidence>
<keyword evidence="2" id="KW-0472">Membrane</keyword>
<feature type="transmembrane region" description="Helical" evidence="2">
    <location>
        <begin position="427"/>
        <end position="447"/>
    </location>
</feature>
<dbReference type="Pfam" id="PF19913">
    <property type="entry name" value="WCOB"/>
    <property type="match status" value="1"/>
</dbReference>
<evidence type="ECO:0008006" key="8">
    <source>
        <dbReference type="Google" id="ProtNLM"/>
    </source>
</evidence>
<dbReference type="Pfam" id="PF20053">
    <property type="entry name" value="WC-rich"/>
    <property type="match status" value="1"/>
</dbReference>
<evidence type="ECO:0000259" key="4">
    <source>
        <dbReference type="Pfam" id="PF19914"/>
    </source>
</evidence>
<dbReference type="InterPro" id="IPR045460">
    <property type="entry name" value="Wolframin_EF-hand"/>
</dbReference>
<evidence type="ECO:0000259" key="3">
    <source>
        <dbReference type="Pfam" id="PF19913"/>
    </source>
</evidence>
<dbReference type="InterPro" id="IPR026209">
    <property type="entry name" value="Wolframin_fam"/>
</dbReference>
<gene>
    <name evidence="6" type="ORF">O3M35_012596</name>
</gene>